<evidence type="ECO:0008006" key="4">
    <source>
        <dbReference type="Google" id="ProtNLM"/>
    </source>
</evidence>
<dbReference type="STRING" id="927665.HMPREF1535_04654"/>
<accession>A0A0F5INY6</accession>
<dbReference type="Pfam" id="PF10626">
    <property type="entry name" value="TraO"/>
    <property type="match status" value="1"/>
</dbReference>
<dbReference type="InterPro" id="IPR018899">
    <property type="entry name" value="Conjug_transposon_Tra0"/>
</dbReference>
<protein>
    <recommendedName>
        <fullName evidence="4">Conjugative transposon protein TraO</fullName>
    </recommendedName>
</protein>
<comment type="caution">
    <text evidence="2">The sequence shown here is derived from an EMBL/GenBank/DDBJ whole genome shotgun (WGS) entry which is preliminary data.</text>
</comment>
<proteinExistence type="predicted"/>
<feature type="chain" id="PRO_5002487931" description="Conjugative transposon protein TraO" evidence="1">
    <location>
        <begin position="22"/>
        <end position="191"/>
    </location>
</feature>
<evidence type="ECO:0000256" key="1">
    <source>
        <dbReference type="SAM" id="SignalP"/>
    </source>
</evidence>
<evidence type="ECO:0000313" key="3">
    <source>
        <dbReference type="Proteomes" id="UP000033047"/>
    </source>
</evidence>
<reference evidence="2 3" key="1">
    <citation type="submission" date="2013-04" db="EMBL/GenBank/DDBJ databases">
        <title>The Genome Sequence of Parabacteroides goldsteinii DSM 19448.</title>
        <authorList>
            <consortium name="The Broad Institute Genomics Platform"/>
            <person name="Earl A."/>
            <person name="Ward D."/>
            <person name="Feldgarden M."/>
            <person name="Gevers D."/>
            <person name="Martens E."/>
            <person name="Sakamoto M."/>
            <person name="Benno Y."/>
            <person name="Song Y."/>
            <person name="Liu C."/>
            <person name="Lee J."/>
            <person name="Bolanos M."/>
            <person name="Vaisanen M.L."/>
            <person name="Finegold S.M."/>
            <person name="Walker B."/>
            <person name="Young S."/>
            <person name="Zeng Q."/>
            <person name="Gargeya S."/>
            <person name="Fitzgerald M."/>
            <person name="Haas B."/>
            <person name="Abouelleil A."/>
            <person name="Allen A.W."/>
            <person name="Alvarado L."/>
            <person name="Arachchi H.M."/>
            <person name="Berlin A.M."/>
            <person name="Chapman S.B."/>
            <person name="Gainer-Dewar J."/>
            <person name="Goldberg J."/>
            <person name="Griggs A."/>
            <person name="Gujja S."/>
            <person name="Hansen M."/>
            <person name="Howarth C."/>
            <person name="Imamovic A."/>
            <person name="Ireland A."/>
            <person name="Larimer J."/>
            <person name="McCowan C."/>
            <person name="Murphy C."/>
            <person name="Pearson M."/>
            <person name="Poon T.W."/>
            <person name="Priest M."/>
            <person name="Roberts A."/>
            <person name="Saif S."/>
            <person name="Shea T."/>
            <person name="Sisk P."/>
            <person name="Sykes S."/>
            <person name="Wortman J."/>
            <person name="Nusbaum C."/>
            <person name="Birren B."/>
        </authorList>
    </citation>
    <scope>NUCLEOTIDE SEQUENCE [LARGE SCALE GENOMIC DNA]</scope>
    <source>
        <strain evidence="2 3">DSM 19448</strain>
    </source>
</reference>
<feature type="signal peptide" evidence="1">
    <location>
        <begin position="1"/>
        <end position="21"/>
    </location>
</feature>
<dbReference type="HOGENOM" id="CLU_119992_0_0_10"/>
<dbReference type="AlphaFoldDB" id="A0A0F5INY6"/>
<keyword evidence="1" id="KW-0732">Signal</keyword>
<dbReference type="Proteomes" id="UP000033047">
    <property type="component" value="Unassembled WGS sequence"/>
</dbReference>
<evidence type="ECO:0000313" key="2">
    <source>
        <dbReference type="EMBL" id="KKB47246.1"/>
    </source>
</evidence>
<dbReference type="EMBL" id="AQHV01000026">
    <property type="protein sequence ID" value="KKB47246.1"/>
    <property type="molecule type" value="Genomic_DNA"/>
</dbReference>
<gene>
    <name evidence="2" type="ORF">HMPREF1535_04654</name>
</gene>
<organism evidence="2 3">
    <name type="scientific">Parabacteroides goldsteinii DSM 19448 = WAL 12034</name>
    <dbReference type="NCBI Taxonomy" id="927665"/>
    <lineage>
        <taxon>Bacteria</taxon>
        <taxon>Pseudomonadati</taxon>
        <taxon>Bacteroidota</taxon>
        <taxon>Bacteroidia</taxon>
        <taxon>Bacteroidales</taxon>
        <taxon>Tannerellaceae</taxon>
        <taxon>Parabacteroides</taxon>
    </lineage>
</organism>
<dbReference type="RefSeq" id="WP_046147710.1">
    <property type="nucleotide sequence ID" value="NZ_KQ033914.1"/>
</dbReference>
<dbReference type="PATRIC" id="fig|927665.4.peg.4774"/>
<name>A0A0F5INY6_9BACT</name>
<sequence>MRKYIAIIIASLALFTGQAHAQRCLPKMQGIEVRANLADGFKPGGNDGGYSFGAALSTYTKKGNKWVFGGEYLLKNNPYKDTAIPVAQFTAEGGYYFKILSDARKIVFVYAGVSALAGYESVNWGEKVLHDGSTLHDRDAFIYGGALTLDVEFYVADRIALLTNLRERCLWGGDTKKFHCQWGLGVKFVIN</sequence>